<dbReference type="AlphaFoldDB" id="A0A1B9GQB2"/>
<keyword evidence="2" id="KW-1185">Reference proteome</keyword>
<gene>
    <name evidence="1" type="ORF">I316_05363</name>
</gene>
<dbReference type="Proteomes" id="UP000092666">
    <property type="component" value="Unassembled WGS sequence"/>
</dbReference>
<proteinExistence type="predicted"/>
<reference evidence="2" key="2">
    <citation type="submission" date="2013-12" db="EMBL/GenBank/DDBJ databases">
        <title>Evolution of pathogenesis and genome organization in the Tremellales.</title>
        <authorList>
            <person name="Cuomo C."/>
            <person name="Litvintseva A."/>
            <person name="Heitman J."/>
            <person name="Chen Y."/>
            <person name="Sun S."/>
            <person name="Springer D."/>
            <person name="Dromer F."/>
            <person name="Young S."/>
            <person name="Zeng Q."/>
            <person name="Chapman S."/>
            <person name="Gujja S."/>
            <person name="Saif S."/>
            <person name="Birren B."/>
        </authorList>
    </citation>
    <scope>NUCLEOTIDE SEQUENCE [LARGE SCALE GENOMIC DNA]</scope>
    <source>
        <strain evidence="2">BCC8398</strain>
    </source>
</reference>
<dbReference type="OrthoDB" id="2563192at2759"/>
<name>A0A1B9GQB2_9TREE</name>
<accession>A0A1B9GQB2</accession>
<sequence>MYPGGSSVPNAFDMVLTPQQVLSVAAPIISGGCDPVAALGLTPTPALKITNTEPAKPGTKLTFGGAGLEGVDQVGLFCNMIIGGATEAISLPLAECTVPDGLDGAVHLFVTNSPTPLSANIVNQDAGIIVAGPAVTFIDSITNAQSQILLGTNPNVAAAGGAAVGSKKKIVITETIVEEVIA</sequence>
<organism evidence="1 2">
    <name type="scientific">Kwoniella heveanensis BCC8398</name>
    <dbReference type="NCBI Taxonomy" id="1296120"/>
    <lineage>
        <taxon>Eukaryota</taxon>
        <taxon>Fungi</taxon>
        <taxon>Dikarya</taxon>
        <taxon>Basidiomycota</taxon>
        <taxon>Agaricomycotina</taxon>
        <taxon>Tremellomycetes</taxon>
        <taxon>Tremellales</taxon>
        <taxon>Cryptococcaceae</taxon>
        <taxon>Kwoniella</taxon>
    </lineage>
</organism>
<dbReference type="EMBL" id="KI669506">
    <property type="protein sequence ID" value="OCF33025.1"/>
    <property type="molecule type" value="Genomic_DNA"/>
</dbReference>
<reference evidence="1 2" key="1">
    <citation type="submission" date="2013-07" db="EMBL/GenBank/DDBJ databases">
        <title>The Genome Sequence of Cryptococcus heveanensis BCC8398.</title>
        <authorList>
            <consortium name="The Broad Institute Genome Sequencing Platform"/>
            <person name="Cuomo C."/>
            <person name="Litvintseva A."/>
            <person name="Chen Y."/>
            <person name="Heitman J."/>
            <person name="Sun S."/>
            <person name="Springer D."/>
            <person name="Dromer F."/>
            <person name="Young S.K."/>
            <person name="Zeng Q."/>
            <person name="Gargeya S."/>
            <person name="Fitzgerald M."/>
            <person name="Abouelleil A."/>
            <person name="Alvarado L."/>
            <person name="Berlin A.M."/>
            <person name="Chapman S.B."/>
            <person name="Dewar J."/>
            <person name="Goldberg J."/>
            <person name="Griggs A."/>
            <person name="Gujja S."/>
            <person name="Hansen M."/>
            <person name="Howarth C."/>
            <person name="Imamovic A."/>
            <person name="Larimer J."/>
            <person name="McCowan C."/>
            <person name="Murphy C."/>
            <person name="Pearson M."/>
            <person name="Priest M."/>
            <person name="Roberts A."/>
            <person name="Saif S."/>
            <person name="Shea T."/>
            <person name="Sykes S."/>
            <person name="Wortman J."/>
            <person name="Nusbaum C."/>
            <person name="Birren B."/>
        </authorList>
    </citation>
    <scope>NUCLEOTIDE SEQUENCE [LARGE SCALE GENOMIC DNA]</scope>
    <source>
        <strain evidence="1 2">BCC8398</strain>
    </source>
</reference>
<evidence type="ECO:0000313" key="2">
    <source>
        <dbReference type="Proteomes" id="UP000092666"/>
    </source>
</evidence>
<evidence type="ECO:0000313" key="1">
    <source>
        <dbReference type="EMBL" id="OCF33025.1"/>
    </source>
</evidence>
<dbReference type="STRING" id="1296120.A0A1B9GQB2"/>
<protein>
    <submittedName>
        <fullName evidence="1">Uncharacterized protein</fullName>
    </submittedName>
</protein>